<dbReference type="Proteomes" id="UP000821845">
    <property type="component" value="Chromosome 8"/>
</dbReference>
<comment type="caution">
    <text evidence="1">The sequence shown here is derived from an EMBL/GenBank/DDBJ whole genome shotgun (WGS) entry which is preliminary data.</text>
</comment>
<evidence type="ECO:0000313" key="1">
    <source>
        <dbReference type="EMBL" id="KAH6924302.1"/>
    </source>
</evidence>
<organism evidence="1 2">
    <name type="scientific">Hyalomma asiaticum</name>
    <name type="common">Tick</name>
    <dbReference type="NCBI Taxonomy" id="266040"/>
    <lineage>
        <taxon>Eukaryota</taxon>
        <taxon>Metazoa</taxon>
        <taxon>Ecdysozoa</taxon>
        <taxon>Arthropoda</taxon>
        <taxon>Chelicerata</taxon>
        <taxon>Arachnida</taxon>
        <taxon>Acari</taxon>
        <taxon>Parasitiformes</taxon>
        <taxon>Ixodida</taxon>
        <taxon>Ixodoidea</taxon>
        <taxon>Ixodidae</taxon>
        <taxon>Hyalomminae</taxon>
        <taxon>Hyalomma</taxon>
    </lineage>
</organism>
<protein>
    <submittedName>
        <fullName evidence="1">Uncharacterized protein</fullName>
    </submittedName>
</protein>
<reference evidence="1" key="1">
    <citation type="submission" date="2020-05" db="EMBL/GenBank/DDBJ databases">
        <title>Large-scale comparative analyses of tick genomes elucidate their genetic diversity and vector capacities.</title>
        <authorList>
            <person name="Jia N."/>
            <person name="Wang J."/>
            <person name="Shi W."/>
            <person name="Du L."/>
            <person name="Sun Y."/>
            <person name="Zhan W."/>
            <person name="Jiang J."/>
            <person name="Wang Q."/>
            <person name="Zhang B."/>
            <person name="Ji P."/>
            <person name="Sakyi L.B."/>
            <person name="Cui X."/>
            <person name="Yuan T."/>
            <person name="Jiang B."/>
            <person name="Yang W."/>
            <person name="Lam T.T.-Y."/>
            <person name="Chang Q."/>
            <person name="Ding S."/>
            <person name="Wang X."/>
            <person name="Zhu J."/>
            <person name="Ruan X."/>
            <person name="Zhao L."/>
            <person name="Wei J."/>
            <person name="Que T."/>
            <person name="Du C."/>
            <person name="Cheng J."/>
            <person name="Dai P."/>
            <person name="Han X."/>
            <person name="Huang E."/>
            <person name="Gao Y."/>
            <person name="Liu J."/>
            <person name="Shao H."/>
            <person name="Ye R."/>
            <person name="Li L."/>
            <person name="Wei W."/>
            <person name="Wang X."/>
            <person name="Wang C."/>
            <person name="Yang T."/>
            <person name="Huo Q."/>
            <person name="Li W."/>
            <person name="Guo W."/>
            <person name="Chen H."/>
            <person name="Zhou L."/>
            <person name="Ni X."/>
            <person name="Tian J."/>
            <person name="Zhou Y."/>
            <person name="Sheng Y."/>
            <person name="Liu T."/>
            <person name="Pan Y."/>
            <person name="Xia L."/>
            <person name="Li J."/>
            <person name="Zhao F."/>
            <person name="Cao W."/>
        </authorList>
    </citation>
    <scope>NUCLEOTIDE SEQUENCE</scope>
    <source>
        <strain evidence="1">Hyas-2018</strain>
    </source>
</reference>
<name>A0ACB7RMW0_HYAAI</name>
<dbReference type="EMBL" id="CM023488">
    <property type="protein sequence ID" value="KAH6924302.1"/>
    <property type="molecule type" value="Genomic_DNA"/>
</dbReference>
<proteinExistence type="predicted"/>
<gene>
    <name evidence="1" type="ORF">HPB50_014715</name>
</gene>
<evidence type="ECO:0000313" key="2">
    <source>
        <dbReference type="Proteomes" id="UP000821845"/>
    </source>
</evidence>
<accession>A0ACB7RMW0</accession>
<keyword evidence="2" id="KW-1185">Reference proteome</keyword>
<sequence length="188" mass="19856">METRGRLPEAEEGDKDEASADSMAAFNVAILGSAVVAAALGTRQPLPCMICPAASHESHSGEAGGGGDDQSPHVPILGHAESTSRLPVRTQQPAPATTSADEDTTWLLYLLASCMVLGVFALGVAVYALTRPERSPPRLWRPVAVTTPKPTPEVVRIPHVPTFEPPPDEFAPVTVTEEGTRCVVTKRS</sequence>